<feature type="chain" id="PRO_5035720997" evidence="2">
    <location>
        <begin position="20"/>
        <end position="99"/>
    </location>
</feature>
<dbReference type="EMBL" id="CM026427">
    <property type="protein sequence ID" value="KAG0570830.1"/>
    <property type="molecule type" value="Genomic_DNA"/>
</dbReference>
<accession>A0A8T0HJ69</accession>
<keyword evidence="2" id="KW-0732">Signal</keyword>
<sequence length="99" mass="10770">MASCHYSARIAFLFFLLLAIPEMQECSRAFAPDQDTVLVHNDNWISNLESVNDGTAEHESAATPIHNPMVRDIRGRSLLPAVKGDPPPPPSNPCCKGGN</sequence>
<evidence type="ECO:0000313" key="4">
    <source>
        <dbReference type="Proteomes" id="UP000822688"/>
    </source>
</evidence>
<reference evidence="3 4" key="1">
    <citation type="submission" date="2020-06" db="EMBL/GenBank/DDBJ databases">
        <title>WGS assembly of Ceratodon purpureus strain R40.</title>
        <authorList>
            <person name="Carey S.B."/>
            <person name="Jenkins J."/>
            <person name="Shu S."/>
            <person name="Lovell J.T."/>
            <person name="Sreedasyam A."/>
            <person name="Maumus F."/>
            <person name="Tiley G.P."/>
            <person name="Fernandez-Pozo N."/>
            <person name="Barry K."/>
            <person name="Chen C."/>
            <person name="Wang M."/>
            <person name="Lipzen A."/>
            <person name="Daum C."/>
            <person name="Saski C.A."/>
            <person name="Payton A.C."/>
            <person name="Mcbreen J.C."/>
            <person name="Conrad R.E."/>
            <person name="Kollar L.M."/>
            <person name="Olsson S."/>
            <person name="Huttunen S."/>
            <person name="Landis J.B."/>
            <person name="Wickett N.J."/>
            <person name="Johnson M.G."/>
            <person name="Rensing S.A."/>
            <person name="Grimwood J."/>
            <person name="Schmutz J."/>
            <person name="Mcdaniel S.F."/>
        </authorList>
    </citation>
    <scope>NUCLEOTIDE SEQUENCE [LARGE SCALE GENOMIC DNA]</scope>
    <source>
        <strain evidence="3 4">R40</strain>
    </source>
</reference>
<gene>
    <name evidence="3" type="ORF">KC19_6G190600</name>
</gene>
<proteinExistence type="predicted"/>
<name>A0A8T0HJ69_CERPU</name>
<protein>
    <submittedName>
        <fullName evidence="3">Uncharacterized protein</fullName>
    </submittedName>
</protein>
<evidence type="ECO:0000256" key="2">
    <source>
        <dbReference type="SAM" id="SignalP"/>
    </source>
</evidence>
<evidence type="ECO:0000256" key="1">
    <source>
        <dbReference type="SAM" id="MobiDB-lite"/>
    </source>
</evidence>
<organism evidence="3 4">
    <name type="scientific">Ceratodon purpureus</name>
    <name type="common">Fire moss</name>
    <name type="synonym">Dicranum purpureum</name>
    <dbReference type="NCBI Taxonomy" id="3225"/>
    <lineage>
        <taxon>Eukaryota</taxon>
        <taxon>Viridiplantae</taxon>
        <taxon>Streptophyta</taxon>
        <taxon>Embryophyta</taxon>
        <taxon>Bryophyta</taxon>
        <taxon>Bryophytina</taxon>
        <taxon>Bryopsida</taxon>
        <taxon>Dicranidae</taxon>
        <taxon>Pseudoditrichales</taxon>
        <taxon>Ditrichaceae</taxon>
        <taxon>Ceratodon</taxon>
    </lineage>
</organism>
<keyword evidence="4" id="KW-1185">Reference proteome</keyword>
<dbReference type="Proteomes" id="UP000822688">
    <property type="component" value="Chromosome 6"/>
</dbReference>
<comment type="caution">
    <text evidence="3">The sequence shown here is derived from an EMBL/GenBank/DDBJ whole genome shotgun (WGS) entry which is preliminary data.</text>
</comment>
<feature type="signal peptide" evidence="2">
    <location>
        <begin position="1"/>
        <end position="19"/>
    </location>
</feature>
<evidence type="ECO:0000313" key="3">
    <source>
        <dbReference type="EMBL" id="KAG0570830.1"/>
    </source>
</evidence>
<dbReference type="AlphaFoldDB" id="A0A8T0HJ69"/>
<feature type="region of interest" description="Disordered" evidence="1">
    <location>
        <begin position="78"/>
        <end position="99"/>
    </location>
</feature>